<organism evidence="2 3">
    <name type="scientific">Pseudoalteromonas rubra</name>
    <dbReference type="NCBI Taxonomy" id="43658"/>
    <lineage>
        <taxon>Bacteria</taxon>
        <taxon>Pseudomonadati</taxon>
        <taxon>Pseudomonadota</taxon>
        <taxon>Gammaproteobacteria</taxon>
        <taxon>Alteromonadales</taxon>
        <taxon>Pseudoalteromonadaceae</taxon>
        <taxon>Pseudoalteromonas</taxon>
    </lineage>
</organism>
<dbReference type="Proteomes" id="UP000016480">
    <property type="component" value="Unassembled WGS sequence"/>
</dbReference>
<dbReference type="EMBL" id="AHCD03000026">
    <property type="protein sequence ID" value="KAF7788285.1"/>
    <property type="molecule type" value="Genomic_DNA"/>
</dbReference>
<feature type="domain" description="DUF7033" evidence="1">
    <location>
        <begin position="112"/>
        <end position="196"/>
    </location>
</feature>
<dbReference type="AlphaFoldDB" id="A0A8T0CE50"/>
<evidence type="ECO:0000259" key="1">
    <source>
        <dbReference type="Pfam" id="PF23019"/>
    </source>
</evidence>
<name>A0A8T0CE50_9GAMM</name>
<evidence type="ECO:0000313" key="3">
    <source>
        <dbReference type="Proteomes" id="UP000016480"/>
    </source>
</evidence>
<reference evidence="2 3" key="1">
    <citation type="journal article" date="2012" name="J. Bacteriol.">
        <title>Genome sequence of the cycloprodigiosin-producing bacterial strain Pseudoalteromonas rubra ATCC 29570(T).</title>
        <authorList>
            <person name="Xie B.B."/>
            <person name="Shu Y.L."/>
            <person name="Qin Q.L."/>
            <person name="Rong J.C."/>
            <person name="Zhang X.Y."/>
            <person name="Chen X.L."/>
            <person name="Zhou B.C."/>
            <person name="Zhang Y.Z."/>
        </authorList>
    </citation>
    <scope>NUCLEOTIDE SEQUENCE [LARGE SCALE GENOMIC DNA]</scope>
    <source>
        <strain evidence="2 3">DSM 6842</strain>
    </source>
</reference>
<evidence type="ECO:0000313" key="2">
    <source>
        <dbReference type="EMBL" id="KAF7788285.1"/>
    </source>
</evidence>
<dbReference type="InterPro" id="IPR054297">
    <property type="entry name" value="DUF7033"/>
</dbReference>
<sequence length="465" mass="53867">MKLIITVPENSILELEYSLEVVFQNILSVEYEVRTHGMDNLVIHNQEDDSKRLVFSLCFFKLLSGIAYSESLTPDEVSYLDLSNYISDYKERMLPVFFGEASVEVGEEIFIRFDLFGTIFFMLSGLASANNTGIDKHEREIGGSTFLHRNGLISRPVVDENVWFLLSLLKSHLNVDIKRVRQPKITLTCDVDHPFYRTGGSLSRYIKAFASDLLIRKQPALFLKRFANLICSNFSCYKFDPYYTFDWYLEQLGKNKIKSSFYFICDHTHEQLDGFYDINEVPVGNLILKLHKAGHSIGVHSSYNSILGIEQIKKEKKIFQERTQALGINLNSYGNRQHYLRWKPYSTPDYLNEAGFEYDSTGSFADLCGFKYGTSFSFPMWSLSAKKKLKLIQKPLILMEASLLSEDYMNMGYEESVPFIKEMYETCVYYGGCFRVLWHNSHLVSQNDKRLFEYICKLSGSYESR</sequence>
<protein>
    <recommendedName>
        <fullName evidence="1">DUF7033 domain-containing protein</fullName>
    </recommendedName>
</protein>
<gene>
    <name evidence="2" type="ORF">PRUB_a2909</name>
</gene>
<proteinExistence type="predicted"/>
<comment type="caution">
    <text evidence="2">The sequence shown here is derived from an EMBL/GenBank/DDBJ whole genome shotgun (WGS) entry which is preliminary data.</text>
</comment>
<dbReference type="SUPFAM" id="SSF88713">
    <property type="entry name" value="Glycoside hydrolase/deacetylase"/>
    <property type="match status" value="1"/>
</dbReference>
<dbReference type="CDD" id="cd10931">
    <property type="entry name" value="CE4_u7"/>
    <property type="match status" value="1"/>
</dbReference>
<dbReference type="Pfam" id="PF23019">
    <property type="entry name" value="DUF7033"/>
    <property type="match status" value="1"/>
</dbReference>
<accession>A0A8T0CE50</accession>
<dbReference type="GO" id="GO:0005975">
    <property type="term" value="P:carbohydrate metabolic process"/>
    <property type="evidence" value="ECO:0007669"/>
    <property type="project" value="InterPro"/>
</dbReference>
<dbReference type="Gene3D" id="3.20.20.370">
    <property type="entry name" value="Glycoside hydrolase/deacetylase"/>
    <property type="match status" value="1"/>
</dbReference>
<dbReference type="InterPro" id="IPR011330">
    <property type="entry name" value="Glyco_hydro/deAcase_b/a-brl"/>
</dbReference>